<keyword evidence="2" id="KW-1185">Reference proteome</keyword>
<comment type="caution">
    <text evidence="1">The sequence shown here is derived from an EMBL/GenBank/DDBJ whole genome shotgun (WGS) entry which is preliminary data.</text>
</comment>
<protein>
    <submittedName>
        <fullName evidence="1">Uncharacterized protein</fullName>
    </submittedName>
</protein>
<evidence type="ECO:0000313" key="2">
    <source>
        <dbReference type="Proteomes" id="UP000828048"/>
    </source>
</evidence>
<dbReference type="Proteomes" id="UP000828048">
    <property type="component" value="Chromosome 9"/>
</dbReference>
<organism evidence="1 2">
    <name type="scientific">Vaccinium darrowii</name>
    <dbReference type="NCBI Taxonomy" id="229202"/>
    <lineage>
        <taxon>Eukaryota</taxon>
        <taxon>Viridiplantae</taxon>
        <taxon>Streptophyta</taxon>
        <taxon>Embryophyta</taxon>
        <taxon>Tracheophyta</taxon>
        <taxon>Spermatophyta</taxon>
        <taxon>Magnoliopsida</taxon>
        <taxon>eudicotyledons</taxon>
        <taxon>Gunneridae</taxon>
        <taxon>Pentapetalae</taxon>
        <taxon>asterids</taxon>
        <taxon>Ericales</taxon>
        <taxon>Ericaceae</taxon>
        <taxon>Vaccinioideae</taxon>
        <taxon>Vaccinieae</taxon>
        <taxon>Vaccinium</taxon>
    </lineage>
</organism>
<sequence length="554" mass="63020">MALVERWRPETHTFHLTSGEATVTLQDVEIITGLPIDGRPVTGSTDLNWEQMVRDLLGLEREEARGRRGNKVTLQWLRRHFNGQVQETNTQVQIEQKARGYIMQLIGGMVVPDESSGRVHLCYLELLRDPRVVGQYSWGSAGLGTLYRGLCHLSESNSKDAGGFFILLQVWAWERLPYLALGRVGDRPPRPGAALMGRWDDKFHSPDLATHVVGHYRHSLDIQKLDEVIWQPYKDGLIELLPLFCSAGRNIWRAMVPLINFNIIEMHQPERVMRQFGYRQLPPEPSRARDRSHSMEMKKHSHNWENEHRVHVERWGNRVQYIVPEGEPDIVGAYPNEDEYVIWSLISTDESERLQAVGRQGLMCIVSQEKFLRKEPPVHGVWSPPAVVEEEEGMENQGNGEVHADQEVGVGANVEAAEGEQHDGHAHGEDMVAQPHPQEEDHPMLMLHISPGIALSPFFTPPPPPPPPKDVHDGIGSSSQPWSLSESQTTTFNWTDIIVKPVGDMRYWYNAAYGTCGIGEKLARPTWNGFSDVQMPRDCQDINECRILDMRHYN</sequence>
<accession>A0ACB7ZNK5</accession>
<name>A0ACB7ZNK5_9ERIC</name>
<reference evidence="1 2" key="1">
    <citation type="journal article" date="2021" name="Hortic Res">
        <title>High-quality reference genome and annotation aids understanding of berry development for evergreen blueberry (Vaccinium darrowii).</title>
        <authorList>
            <person name="Yu J."/>
            <person name="Hulse-Kemp A.M."/>
            <person name="Babiker E."/>
            <person name="Staton M."/>
        </authorList>
    </citation>
    <scope>NUCLEOTIDE SEQUENCE [LARGE SCALE GENOMIC DNA]</scope>
    <source>
        <strain evidence="2">cv. NJ 8807/NJ 8810</strain>
        <tissue evidence="1">Young leaf</tissue>
    </source>
</reference>
<gene>
    <name evidence="1" type="ORF">Vadar_030694</name>
</gene>
<dbReference type="EMBL" id="CM037159">
    <property type="protein sequence ID" value="KAH7867231.1"/>
    <property type="molecule type" value="Genomic_DNA"/>
</dbReference>
<proteinExistence type="predicted"/>
<evidence type="ECO:0000313" key="1">
    <source>
        <dbReference type="EMBL" id="KAH7867231.1"/>
    </source>
</evidence>